<keyword evidence="5" id="KW-1185">Reference proteome</keyword>
<sequence>MKRKLKLFSAAINFVRLEHDKPELVNPLQQLELASGEPRVRWISRVQARVLIASASVHATRLHLANFLRLALYTGCRKSELLKLDWSRVDFDRRCFRLDAVHTRSARQRLVPLNKLALLALRDQQAEADEHSPSSPWVFASESGTHVTTLQRASKRRALVAVSKISVFTTWHTFASWLVMDGVSLYIVRDLLDHSSITVAERYAHLSAKRGAPPFSVSSL</sequence>
<evidence type="ECO:0000259" key="3">
    <source>
        <dbReference type="PROSITE" id="PS51898"/>
    </source>
</evidence>
<protein>
    <submittedName>
        <fullName evidence="4">Site-specific integrase</fullName>
    </submittedName>
</protein>
<keyword evidence="2" id="KW-0233">DNA recombination</keyword>
<dbReference type="RefSeq" id="WP_219798516.1">
    <property type="nucleotide sequence ID" value="NZ_CP080095.1"/>
</dbReference>
<dbReference type="InterPro" id="IPR050090">
    <property type="entry name" value="Tyrosine_recombinase_XerCD"/>
</dbReference>
<dbReference type="EMBL" id="CP080095">
    <property type="protein sequence ID" value="QYD69145.1"/>
    <property type="molecule type" value="Genomic_DNA"/>
</dbReference>
<evidence type="ECO:0000313" key="5">
    <source>
        <dbReference type="Proteomes" id="UP000826462"/>
    </source>
</evidence>
<accession>A0ABX8UQB3</accession>
<dbReference type="Pfam" id="PF00589">
    <property type="entry name" value="Phage_integrase"/>
    <property type="match status" value="1"/>
</dbReference>
<dbReference type="PROSITE" id="PS51898">
    <property type="entry name" value="TYR_RECOMBINASE"/>
    <property type="match status" value="1"/>
</dbReference>
<dbReference type="InterPro" id="IPR013762">
    <property type="entry name" value="Integrase-like_cat_sf"/>
</dbReference>
<dbReference type="Gene3D" id="1.10.443.10">
    <property type="entry name" value="Intergrase catalytic core"/>
    <property type="match status" value="1"/>
</dbReference>
<dbReference type="SUPFAM" id="SSF56349">
    <property type="entry name" value="DNA breaking-rejoining enzymes"/>
    <property type="match status" value="1"/>
</dbReference>
<evidence type="ECO:0000256" key="1">
    <source>
        <dbReference type="ARBA" id="ARBA00022908"/>
    </source>
</evidence>
<feature type="domain" description="Tyr recombinase" evidence="3">
    <location>
        <begin position="38"/>
        <end position="216"/>
    </location>
</feature>
<name>A0ABX8UQB3_9BURK</name>
<proteinExistence type="predicted"/>
<evidence type="ECO:0000313" key="4">
    <source>
        <dbReference type="EMBL" id="QYD69145.1"/>
    </source>
</evidence>
<organism evidence="4 5">
    <name type="scientific">Paraburkholderia edwinii</name>
    <dbReference type="NCBI Taxonomy" id="2861782"/>
    <lineage>
        <taxon>Bacteria</taxon>
        <taxon>Pseudomonadati</taxon>
        <taxon>Pseudomonadota</taxon>
        <taxon>Betaproteobacteria</taxon>
        <taxon>Burkholderiales</taxon>
        <taxon>Burkholderiaceae</taxon>
        <taxon>Paraburkholderia</taxon>
    </lineage>
</organism>
<keyword evidence="1" id="KW-0229">DNA integration</keyword>
<gene>
    <name evidence="4" type="ORF">KZJ38_01745</name>
</gene>
<dbReference type="InterPro" id="IPR011010">
    <property type="entry name" value="DNA_brk_join_enz"/>
</dbReference>
<reference evidence="4 5" key="1">
    <citation type="submission" date="2021-07" db="EMBL/GenBank/DDBJ databases">
        <title>Paraburkholderia edwinii protects Aspergillus sp. from phenazines by acting as a toxin sponge.</title>
        <authorList>
            <person name="Dahlstrom K.M."/>
            <person name="Newman D.K."/>
        </authorList>
    </citation>
    <scope>NUCLEOTIDE SEQUENCE [LARGE SCALE GENOMIC DNA]</scope>
    <source>
        <strain evidence="4 5">Pe01</strain>
    </source>
</reference>
<dbReference type="CDD" id="cd00796">
    <property type="entry name" value="INT_Rci_Hp1_C"/>
    <property type="match status" value="1"/>
</dbReference>
<dbReference type="PANTHER" id="PTHR30349:SF64">
    <property type="entry name" value="PROPHAGE INTEGRASE INTD-RELATED"/>
    <property type="match status" value="1"/>
</dbReference>
<dbReference type="InterPro" id="IPR002104">
    <property type="entry name" value="Integrase_catalytic"/>
</dbReference>
<dbReference type="Proteomes" id="UP000826462">
    <property type="component" value="Chromosome 1"/>
</dbReference>
<dbReference type="PANTHER" id="PTHR30349">
    <property type="entry name" value="PHAGE INTEGRASE-RELATED"/>
    <property type="match status" value="1"/>
</dbReference>
<evidence type="ECO:0000256" key="2">
    <source>
        <dbReference type="ARBA" id="ARBA00023172"/>
    </source>
</evidence>